<dbReference type="OrthoDB" id="9789575at2"/>
<dbReference type="SUPFAM" id="SSF46785">
    <property type="entry name" value="Winged helix' DNA-binding domain"/>
    <property type="match status" value="1"/>
</dbReference>
<proteinExistence type="predicted"/>
<evidence type="ECO:0000313" key="3">
    <source>
        <dbReference type="EMBL" id="OWK31147.1"/>
    </source>
</evidence>
<dbReference type="Pfam" id="PF08241">
    <property type="entry name" value="Methyltransf_11"/>
    <property type="match status" value="1"/>
</dbReference>
<dbReference type="Gene3D" id="1.10.10.10">
    <property type="entry name" value="Winged helix-like DNA-binding domain superfamily/Winged helix DNA-binding domain"/>
    <property type="match status" value="1"/>
</dbReference>
<dbReference type="GO" id="GO:0003700">
    <property type="term" value="F:DNA-binding transcription factor activity"/>
    <property type="evidence" value="ECO:0007669"/>
    <property type="project" value="InterPro"/>
</dbReference>
<dbReference type="SUPFAM" id="SSF53335">
    <property type="entry name" value="S-adenosyl-L-methionine-dependent methyltransferases"/>
    <property type="match status" value="1"/>
</dbReference>
<dbReference type="PANTHER" id="PTHR42912:SF93">
    <property type="entry name" value="N6-ADENOSINE-METHYLTRANSFERASE TMT1A"/>
    <property type="match status" value="1"/>
</dbReference>
<gene>
    <name evidence="3" type="primary">ycgJ_1</name>
    <name evidence="3" type="ORF">SPDO_11540</name>
</gene>
<dbReference type="InterPro" id="IPR029063">
    <property type="entry name" value="SAM-dependent_MTases_sf"/>
</dbReference>
<evidence type="ECO:0000256" key="1">
    <source>
        <dbReference type="SAM" id="MobiDB-lite"/>
    </source>
</evidence>
<dbReference type="InterPro" id="IPR036390">
    <property type="entry name" value="WH_DNA-bd_sf"/>
</dbReference>
<dbReference type="InterPro" id="IPR036388">
    <property type="entry name" value="WH-like_DNA-bd_sf"/>
</dbReference>
<dbReference type="RefSeq" id="WP_088366528.1">
    <property type="nucleotide sequence ID" value="NZ_NBBI01000002.1"/>
</dbReference>
<dbReference type="AlphaFoldDB" id="A0A245ZN34"/>
<reference evidence="3 4" key="1">
    <citation type="submission" date="2017-03" db="EMBL/GenBank/DDBJ databases">
        <title>Genome sequence of Sphingomonas dokdonensis DSM 21029.</title>
        <authorList>
            <person name="Poehlein A."/>
            <person name="Wuebbeler J.H."/>
            <person name="Steinbuechel A."/>
            <person name="Daniel R."/>
        </authorList>
    </citation>
    <scope>NUCLEOTIDE SEQUENCE [LARGE SCALE GENOMIC DNA]</scope>
    <source>
        <strain evidence="3 4">DSM 21029</strain>
    </source>
</reference>
<dbReference type="EMBL" id="NBBI01000002">
    <property type="protein sequence ID" value="OWK31147.1"/>
    <property type="molecule type" value="Genomic_DNA"/>
</dbReference>
<dbReference type="EC" id="2.1.1.-" evidence="3"/>
<dbReference type="InterPro" id="IPR050508">
    <property type="entry name" value="Methyltransf_Superfamily"/>
</dbReference>
<dbReference type="PRINTS" id="PR00778">
    <property type="entry name" value="HTHARSR"/>
</dbReference>
<dbReference type="CDD" id="cd00090">
    <property type="entry name" value="HTH_ARSR"/>
    <property type="match status" value="1"/>
</dbReference>
<comment type="caution">
    <text evidence="3">The sequence shown here is derived from an EMBL/GenBank/DDBJ whole genome shotgun (WGS) entry which is preliminary data.</text>
</comment>
<dbReference type="InterPro" id="IPR001845">
    <property type="entry name" value="HTH_ArsR_DNA-bd_dom"/>
</dbReference>
<dbReference type="CDD" id="cd02440">
    <property type="entry name" value="AdoMet_MTases"/>
    <property type="match status" value="1"/>
</dbReference>
<organism evidence="3 4">
    <name type="scientific">Sphingomonas dokdonensis</name>
    <dbReference type="NCBI Taxonomy" id="344880"/>
    <lineage>
        <taxon>Bacteria</taxon>
        <taxon>Pseudomonadati</taxon>
        <taxon>Pseudomonadota</taxon>
        <taxon>Alphaproteobacteria</taxon>
        <taxon>Sphingomonadales</taxon>
        <taxon>Sphingomonadaceae</taxon>
        <taxon>Sphingomonas</taxon>
    </lineage>
</organism>
<keyword evidence="4" id="KW-1185">Reference proteome</keyword>
<dbReference type="PROSITE" id="PS50987">
    <property type="entry name" value="HTH_ARSR_2"/>
    <property type="match status" value="1"/>
</dbReference>
<keyword evidence="3" id="KW-0808">Transferase</keyword>
<dbReference type="GO" id="GO:0032259">
    <property type="term" value="P:methylation"/>
    <property type="evidence" value="ECO:0007669"/>
    <property type="project" value="UniProtKB-KW"/>
</dbReference>
<feature type="domain" description="HTH arsR-type" evidence="2">
    <location>
        <begin position="1"/>
        <end position="90"/>
    </location>
</feature>
<feature type="compositionally biased region" description="Polar residues" evidence="1">
    <location>
        <begin position="314"/>
        <end position="327"/>
    </location>
</feature>
<evidence type="ECO:0000313" key="4">
    <source>
        <dbReference type="Proteomes" id="UP000197290"/>
    </source>
</evidence>
<dbReference type="PANTHER" id="PTHR42912">
    <property type="entry name" value="METHYLTRANSFERASE"/>
    <property type="match status" value="1"/>
</dbReference>
<dbReference type="Pfam" id="PF01022">
    <property type="entry name" value="HTH_5"/>
    <property type="match status" value="1"/>
</dbReference>
<sequence length="327" mass="35122">MTQALETFRALADSSRLRILRLLRTMELSVGELALVLGQSQPRVSRHVKILCDAGLTERRKEGSWVFVALGARRLVEPVLAAIDALDGVTADAEGTTDAARLAAVRADRAASASQWFEAHASEWDAIRSLHIAESEVEGAMRRLLGEAPLGRLVDIGTGTGRMIELFAPRATSALGIDRSSEMLRIARAKIGERGLANAELRQADLYSLPVADGGADVAIVHHVLHYAQQPGAAIVEAARALAPGGRLLIADFAPHDREELRAQDAHTRLGFSDAQMAGWFEIAGLSIAQTETLEGGELTVKIWLGRKPAPGNPKQQRGTFQEAQAA</sequence>
<dbReference type="NCBIfam" id="NF033788">
    <property type="entry name" value="HTH_metalloreg"/>
    <property type="match status" value="1"/>
</dbReference>
<name>A0A245ZN34_9SPHN</name>
<protein>
    <submittedName>
        <fullName evidence="3">Putative methyltransferase YcgJ</fullName>
        <ecNumber evidence="3">2.1.1.-</ecNumber>
    </submittedName>
</protein>
<dbReference type="Gene3D" id="3.40.50.150">
    <property type="entry name" value="Vaccinia Virus protein VP39"/>
    <property type="match status" value="1"/>
</dbReference>
<feature type="region of interest" description="Disordered" evidence="1">
    <location>
        <begin position="306"/>
        <end position="327"/>
    </location>
</feature>
<dbReference type="Proteomes" id="UP000197290">
    <property type="component" value="Unassembled WGS sequence"/>
</dbReference>
<dbReference type="SMART" id="SM00418">
    <property type="entry name" value="HTH_ARSR"/>
    <property type="match status" value="1"/>
</dbReference>
<accession>A0A245ZN34</accession>
<dbReference type="InterPro" id="IPR011991">
    <property type="entry name" value="ArsR-like_HTH"/>
</dbReference>
<keyword evidence="3" id="KW-0489">Methyltransferase</keyword>
<evidence type="ECO:0000259" key="2">
    <source>
        <dbReference type="PROSITE" id="PS50987"/>
    </source>
</evidence>
<dbReference type="InterPro" id="IPR013216">
    <property type="entry name" value="Methyltransf_11"/>
</dbReference>
<dbReference type="GO" id="GO:0008757">
    <property type="term" value="F:S-adenosylmethionine-dependent methyltransferase activity"/>
    <property type="evidence" value="ECO:0007669"/>
    <property type="project" value="InterPro"/>
</dbReference>